<dbReference type="GO" id="GO:0046872">
    <property type="term" value="F:metal ion binding"/>
    <property type="evidence" value="ECO:0007669"/>
    <property type="project" value="UniProtKB-KW"/>
</dbReference>
<keyword evidence="2" id="KW-0349">Heme</keyword>
<dbReference type="Pfam" id="PF01152">
    <property type="entry name" value="Bac_globin"/>
    <property type="match status" value="1"/>
</dbReference>
<keyword evidence="1" id="KW-0813">Transport</keyword>
<dbReference type="SUPFAM" id="SSF46458">
    <property type="entry name" value="Globin-like"/>
    <property type="match status" value="1"/>
</dbReference>
<dbReference type="AlphaFoldDB" id="A0A4Z0PMD9"/>
<evidence type="ECO:0000256" key="4">
    <source>
        <dbReference type="ARBA" id="ARBA00023004"/>
    </source>
</evidence>
<evidence type="ECO:0000313" key="6">
    <source>
        <dbReference type="Proteomes" id="UP000297739"/>
    </source>
</evidence>
<reference evidence="5 6" key="1">
    <citation type="submission" date="2019-04" db="EMBL/GenBank/DDBJ databases">
        <authorList>
            <person name="Feng G."/>
            <person name="Zhang J."/>
            <person name="Zhu H."/>
        </authorList>
    </citation>
    <scope>NUCLEOTIDE SEQUENCE [LARGE SCALE GENOMIC DNA]</scope>
    <source>
        <strain evidence="5 6">JCM 17223</strain>
    </source>
</reference>
<dbReference type="InterPro" id="IPR009050">
    <property type="entry name" value="Globin-like_sf"/>
</dbReference>
<organism evidence="5 6">
    <name type="scientific">Hymenobacter elongatus</name>
    <dbReference type="NCBI Taxonomy" id="877208"/>
    <lineage>
        <taxon>Bacteria</taxon>
        <taxon>Pseudomonadati</taxon>
        <taxon>Bacteroidota</taxon>
        <taxon>Cytophagia</taxon>
        <taxon>Cytophagales</taxon>
        <taxon>Hymenobacteraceae</taxon>
        <taxon>Hymenobacter</taxon>
    </lineage>
</organism>
<evidence type="ECO:0000256" key="2">
    <source>
        <dbReference type="ARBA" id="ARBA00022617"/>
    </source>
</evidence>
<dbReference type="EMBL" id="SRLD01000011">
    <property type="protein sequence ID" value="TGE17385.1"/>
    <property type="molecule type" value="Genomic_DNA"/>
</dbReference>
<name>A0A4Z0PMD9_9BACT</name>
<evidence type="ECO:0000256" key="1">
    <source>
        <dbReference type="ARBA" id="ARBA00022448"/>
    </source>
</evidence>
<sequence length="129" mass="14705">MTNSRPDITSEADIRLLVDGFYAKVGQDALLGPVFNDFAHVDWPRHLPVMYDFWSSLLLGTTRYHGRPFPKHLPLPIAAAHFQRWLALFEATVDALFAGPRAEEAKVRARGIATLFEHRLRERNPLTLL</sequence>
<dbReference type="InterPro" id="IPR012292">
    <property type="entry name" value="Globin/Proto"/>
</dbReference>
<dbReference type="GO" id="GO:0020037">
    <property type="term" value="F:heme binding"/>
    <property type="evidence" value="ECO:0007669"/>
    <property type="project" value="InterPro"/>
</dbReference>
<proteinExistence type="predicted"/>
<comment type="caution">
    <text evidence="5">The sequence shown here is derived from an EMBL/GenBank/DDBJ whole genome shotgun (WGS) entry which is preliminary data.</text>
</comment>
<dbReference type="OrthoDB" id="25954at2"/>
<dbReference type="Gene3D" id="1.10.490.10">
    <property type="entry name" value="Globins"/>
    <property type="match status" value="1"/>
</dbReference>
<dbReference type="CDD" id="cd08916">
    <property type="entry name" value="TrHb3_P"/>
    <property type="match status" value="1"/>
</dbReference>
<dbReference type="GO" id="GO:0019825">
    <property type="term" value="F:oxygen binding"/>
    <property type="evidence" value="ECO:0007669"/>
    <property type="project" value="InterPro"/>
</dbReference>
<keyword evidence="3" id="KW-0479">Metal-binding</keyword>
<keyword evidence="4" id="KW-0408">Iron</keyword>
<dbReference type="Proteomes" id="UP000297739">
    <property type="component" value="Unassembled WGS sequence"/>
</dbReference>
<keyword evidence="6" id="KW-1185">Reference proteome</keyword>
<gene>
    <name evidence="5" type="ORF">E5J99_07425</name>
</gene>
<dbReference type="RefSeq" id="WP_135497088.1">
    <property type="nucleotide sequence ID" value="NZ_SRLD01000011.1"/>
</dbReference>
<accession>A0A4Z0PMD9</accession>
<protein>
    <submittedName>
        <fullName evidence="5">Group III truncated hemoglobin</fullName>
    </submittedName>
</protein>
<dbReference type="InterPro" id="IPR001486">
    <property type="entry name" value="Hemoglobin_trunc"/>
</dbReference>
<evidence type="ECO:0000313" key="5">
    <source>
        <dbReference type="EMBL" id="TGE17385.1"/>
    </source>
</evidence>
<evidence type="ECO:0000256" key="3">
    <source>
        <dbReference type="ARBA" id="ARBA00022723"/>
    </source>
</evidence>